<protein>
    <submittedName>
        <fullName evidence="1">Uncharacterized protein</fullName>
    </submittedName>
</protein>
<proteinExistence type="predicted"/>
<dbReference type="Proteomes" id="UP000593576">
    <property type="component" value="Unassembled WGS sequence"/>
</dbReference>
<organism evidence="1 2">
    <name type="scientific">Gossypium schwendimanii</name>
    <name type="common">Cotton</name>
    <dbReference type="NCBI Taxonomy" id="34291"/>
    <lineage>
        <taxon>Eukaryota</taxon>
        <taxon>Viridiplantae</taxon>
        <taxon>Streptophyta</taxon>
        <taxon>Embryophyta</taxon>
        <taxon>Tracheophyta</taxon>
        <taxon>Spermatophyta</taxon>
        <taxon>Magnoliopsida</taxon>
        <taxon>eudicotyledons</taxon>
        <taxon>Gunneridae</taxon>
        <taxon>Pentapetalae</taxon>
        <taxon>rosids</taxon>
        <taxon>malvids</taxon>
        <taxon>Malvales</taxon>
        <taxon>Malvaceae</taxon>
        <taxon>Malvoideae</taxon>
        <taxon>Gossypium</taxon>
    </lineage>
</organism>
<comment type="caution">
    <text evidence="1">The sequence shown here is derived from an EMBL/GenBank/DDBJ whole genome shotgun (WGS) entry which is preliminary data.</text>
</comment>
<evidence type="ECO:0000313" key="2">
    <source>
        <dbReference type="Proteomes" id="UP000593576"/>
    </source>
</evidence>
<keyword evidence="2" id="KW-1185">Reference proteome</keyword>
<reference evidence="1 2" key="1">
    <citation type="journal article" date="2019" name="Genome Biol. Evol.">
        <title>Insights into the evolution of the New World diploid cottons (Gossypium, subgenus Houzingenia) based on genome sequencing.</title>
        <authorList>
            <person name="Grover C.E."/>
            <person name="Arick M.A. 2nd"/>
            <person name="Thrash A."/>
            <person name="Conover J.L."/>
            <person name="Sanders W.S."/>
            <person name="Peterson D.G."/>
            <person name="Frelichowski J.E."/>
            <person name="Scheffler J.A."/>
            <person name="Scheffler B.E."/>
            <person name="Wendel J.F."/>
        </authorList>
    </citation>
    <scope>NUCLEOTIDE SEQUENCE [LARGE SCALE GENOMIC DNA]</scope>
    <source>
        <strain evidence="1">1</strain>
        <tissue evidence="1">Leaf</tissue>
    </source>
</reference>
<dbReference type="AlphaFoldDB" id="A0A7J9L8D2"/>
<evidence type="ECO:0000313" key="1">
    <source>
        <dbReference type="EMBL" id="MBA0854974.1"/>
    </source>
</evidence>
<gene>
    <name evidence="1" type="ORF">Goshw_007372</name>
</gene>
<dbReference type="EMBL" id="JABFAF010000005">
    <property type="protein sequence ID" value="MBA0854974.1"/>
    <property type="molecule type" value="Genomic_DNA"/>
</dbReference>
<sequence length="18" mass="2332">MGMVYRVHNYSFYYRMLT</sequence>
<name>A0A7J9L8D2_GOSSC</name>
<dbReference type="OrthoDB" id="961375at2759"/>
<accession>A0A7J9L8D2</accession>